<protein>
    <recommendedName>
        <fullName evidence="2 4">acylphosphatase</fullName>
        <ecNumber evidence="2 4">3.6.1.7</ecNumber>
    </recommendedName>
</protein>
<keyword evidence="4" id="KW-0378">Hydrolase</keyword>
<evidence type="ECO:0000313" key="7">
    <source>
        <dbReference type="EMBL" id="EPR33009.1"/>
    </source>
</evidence>
<comment type="similarity">
    <text evidence="1 5">Belongs to the acylphosphatase family.</text>
</comment>
<dbReference type="InterPro" id="IPR020456">
    <property type="entry name" value="Acylphosphatase"/>
</dbReference>
<feature type="active site" evidence="4">
    <location>
        <position position="36"/>
    </location>
</feature>
<dbReference type="Gene3D" id="3.30.70.100">
    <property type="match status" value="1"/>
</dbReference>
<evidence type="ECO:0000256" key="4">
    <source>
        <dbReference type="PROSITE-ProRule" id="PRU00520"/>
    </source>
</evidence>
<dbReference type="PROSITE" id="PS00150">
    <property type="entry name" value="ACYLPHOSPHATASE_1"/>
    <property type="match status" value="1"/>
</dbReference>
<dbReference type="InterPro" id="IPR036046">
    <property type="entry name" value="Acylphosphatase-like_dom_sf"/>
</dbReference>
<dbReference type="EC" id="3.6.1.7" evidence="2 4"/>
<dbReference type="PANTHER" id="PTHR47268">
    <property type="entry name" value="ACYLPHOSPHATASE"/>
    <property type="match status" value="1"/>
</dbReference>
<dbReference type="STRING" id="1121439.dsat_0450"/>
<evidence type="ECO:0000259" key="6">
    <source>
        <dbReference type="PROSITE" id="PS51160"/>
    </source>
</evidence>
<dbReference type="RefSeq" id="WP_020887144.1">
    <property type="nucleotide sequence ID" value="NZ_ATHI01000026.1"/>
</dbReference>
<dbReference type="GO" id="GO:0003998">
    <property type="term" value="F:acylphosphatase activity"/>
    <property type="evidence" value="ECO:0007669"/>
    <property type="project" value="UniProtKB-EC"/>
</dbReference>
<name>S7UGQ2_9BACT</name>
<keyword evidence="8" id="KW-1185">Reference proteome</keyword>
<dbReference type="PANTHER" id="PTHR47268:SF4">
    <property type="entry name" value="ACYLPHOSPHATASE"/>
    <property type="match status" value="1"/>
</dbReference>
<dbReference type="PATRIC" id="fig|1121439.3.peg.1802"/>
<evidence type="ECO:0000313" key="8">
    <source>
        <dbReference type="Proteomes" id="UP000014975"/>
    </source>
</evidence>
<feature type="active site" evidence="4">
    <location>
        <position position="18"/>
    </location>
</feature>
<reference evidence="7 8" key="1">
    <citation type="journal article" date="2013" name="Genome Announc.">
        <title>Draft genome sequences for three mercury-methylating, sulfate-reducing bacteria.</title>
        <authorList>
            <person name="Brown S.D."/>
            <person name="Hurt R.A.Jr."/>
            <person name="Gilmour C.C."/>
            <person name="Elias D.A."/>
        </authorList>
    </citation>
    <scope>NUCLEOTIDE SEQUENCE [LARGE SCALE GENOMIC DNA]</scope>
    <source>
        <strain evidence="7 8">DSM 16529</strain>
    </source>
</reference>
<evidence type="ECO:0000256" key="2">
    <source>
        <dbReference type="ARBA" id="ARBA00012150"/>
    </source>
</evidence>
<dbReference type="PROSITE" id="PS51160">
    <property type="entry name" value="ACYLPHOSPHATASE_3"/>
    <property type="match status" value="1"/>
</dbReference>
<organism evidence="7 8">
    <name type="scientific">Alkalidesulfovibrio alkalitolerans DSM 16529</name>
    <dbReference type="NCBI Taxonomy" id="1121439"/>
    <lineage>
        <taxon>Bacteria</taxon>
        <taxon>Pseudomonadati</taxon>
        <taxon>Thermodesulfobacteriota</taxon>
        <taxon>Desulfovibrionia</taxon>
        <taxon>Desulfovibrionales</taxon>
        <taxon>Desulfovibrionaceae</taxon>
        <taxon>Alkalidesulfovibrio</taxon>
    </lineage>
</organism>
<dbReference type="InterPro" id="IPR017968">
    <property type="entry name" value="Acylphosphatase_CS"/>
</dbReference>
<evidence type="ECO:0000256" key="5">
    <source>
        <dbReference type="RuleBase" id="RU004168"/>
    </source>
</evidence>
<accession>S7UGQ2</accession>
<evidence type="ECO:0000256" key="3">
    <source>
        <dbReference type="ARBA" id="ARBA00047645"/>
    </source>
</evidence>
<gene>
    <name evidence="7" type="ORF">dsat_0450</name>
</gene>
<dbReference type="AlphaFoldDB" id="S7UGQ2"/>
<sequence length="91" mass="9944">MKTIRCLVSGRVQGVFFRAFTRDKARSLGLVGQVRNLPDGRVEVVARGPDEDVAKLARWLAEEGSPGSMVTDVACTPAELDPALREFSITR</sequence>
<dbReference type="eggNOG" id="COG1254">
    <property type="taxonomic scope" value="Bacteria"/>
</dbReference>
<evidence type="ECO:0000256" key="1">
    <source>
        <dbReference type="ARBA" id="ARBA00005614"/>
    </source>
</evidence>
<dbReference type="PRINTS" id="PR00112">
    <property type="entry name" value="ACYLPHPHTASE"/>
</dbReference>
<feature type="domain" description="Acylphosphatase-like" evidence="6">
    <location>
        <begin position="3"/>
        <end position="91"/>
    </location>
</feature>
<dbReference type="OrthoDB" id="5295388at2"/>
<dbReference type="InterPro" id="IPR001792">
    <property type="entry name" value="Acylphosphatase-like_dom"/>
</dbReference>
<comment type="catalytic activity">
    <reaction evidence="3 4">
        <text>an acyl phosphate + H2O = a carboxylate + phosphate + H(+)</text>
        <dbReference type="Rhea" id="RHEA:14965"/>
        <dbReference type="ChEBI" id="CHEBI:15377"/>
        <dbReference type="ChEBI" id="CHEBI:15378"/>
        <dbReference type="ChEBI" id="CHEBI:29067"/>
        <dbReference type="ChEBI" id="CHEBI:43474"/>
        <dbReference type="ChEBI" id="CHEBI:59918"/>
        <dbReference type="EC" id="3.6.1.7"/>
    </reaction>
</comment>
<dbReference type="EMBL" id="ATHI01000026">
    <property type="protein sequence ID" value="EPR33009.1"/>
    <property type="molecule type" value="Genomic_DNA"/>
</dbReference>
<proteinExistence type="inferred from homology"/>
<dbReference type="Pfam" id="PF00708">
    <property type="entry name" value="Acylphosphatase"/>
    <property type="match status" value="1"/>
</dbReference>
<dbReference type="SUPFAM" id="SSF54975">
    <property type="entry name" value="Acylphosphatase/BLUF domain-like"/>
    <property type="match status" value="1"/>
</dbReference>
<comment type="caution">
    <text evidence="7">The sequence shown here is derived from an EMBL/GenBank/DDBJ whole genome shotgun (WGS) entry which is preliminary data.</text>
</comment>
<dbReference type="Proteomes" id="UP000014975">
    <property type="component" value="Unassembled WGS sequence"/>
</dbReference>